<keyword evidence="6 10" id="KW-0407">Ion channel</keyword>
<feature type="region of interest" description="Disordered" evidence="11">
    <location>
        <begin position="179"/>
        <end position="267"/>
    </location>
</feature>
<dbReference type="PANTHER" id="PTHR28259:SF1">
    <property type="entry name" value="FLUORIDE EXPORT PROTEIN 1-RELATED"/>
    <property type="match status" value="1"/>
</dbReference>
<accession>A0ABS4YIY9</accession>
<feature type="transmembrane region" description="Helical" evidence="10">
    <location>
        <begin position="149"/>
        <end position="171"/>
    </location>
</feature>
<evidence type="ECO:0000256" key="9">
    <source>
        <dbReference type="ARBA" id="ARBA00049940"/>
    </source>
</evidence>
<keyword evidence="10" id="KW-0813">Transport</keyword>
<dbReference type="EMBL" id="JAGIOC010000001">
    <property type="protein sequence ID" value="MBP2408760.1"/>
    <property type="molecule type" value="Genomic_DNA"/>
</dbReference>
<name>A0ABS4YIY9_9MICO</name>
<dbReference type="RefSeq" id="WP_342591713.1">
    <property type="nucleotide sequence ID" value="NZ_BAAAJV010000005.1"/>
</dbReference>
<feature type="transmembrane region" description="Helical" evidence="10">
    <location>
        <begin position="118"/>
        <end position="143"/>
    </location>
</feature>
<feature type="transmembrane region" description="Helical" evidence="10">
    <location>
        <begin position="84"/>
        <end position="106"/>
    </location>
</feature>
<feature type="binding site" evidence="10">
    <location>
        <position position="128"/>
    </location>
    <ligand>
        <name>Na(+)</name>
        <dbReference type="ChEBI" id="CHEBI:29101"/>
        <note>structural</note>
    </ligand>
</feature>
<evidence type="ECO:0000313" key="12">
    <source>
        <dbReference type="EMBL" id="MBP2408760.1"/>
    </source>
</evidence>
<comment type="subcellular location">
    <subcellularLocation>
        <location evidence="1 10">Cell membrane</location>
        <topology evidence="1 10">Multi-pass membrane protein</topology>
    </subcellularLocation>
</comment>
<gene>
    <name evidence="10" type="primary">fluC</name>
    <name evidence="10" type="synonym">crcB</name>
    <name evidence="12" type="ORF">JOF44_001663</name>
</gene>
<evidence type="ECO:0000256" key="7">
    <source>
        <dbReference type="ARBA" id="ARBA00035120"/>
    </source>
</evidence>
<evidence type="ECO:0000256" key="11">
    <source>
        <dbReference type="SAM" id="MobiDB-lite"/>
    </source>
</evidence>
<dbReference type="PANTHER" id="PTHR28259">
    <property type="entry name" value="FLUORIDE EXPORT PROTEIN 1-RELATED"/>
    <property type="match status" value="1"/>
</dbReference>
<reference evidence="12 13" key="1">
    <citation type="submission" date="2021-03" db="EMBL/GenBank/DDBJ databases">
        <title>Sequencing the genomes of 1000 actinobacteria strains.</title>
        <authorList>
            <person name="Klenk H.-P."/>
        </authorList>
    </citation>
    <scope>NUCLEOTIDE SEQUENCE [LARGE SCALE GENOMIC DNA]</scope>
    <source>
        <strain evidence="12 13">DSM 14564</strain>
    </source>
</reference>
<keyword evidence="5 10" id="KW-0472">Membrane</keyword>
<dbReference type="HAMAP" id="MF_00454">
    <property type="entry name" value="FluC"/>
    <property type="match status" value="1"/>
</dbReference>
<keyword evidence="3 10" id="KW-0812">Transmembrane</keyword>
<organism evidence="12 13">
    <name type="scientific">Brachybacterium fresconis</name>
    <dbReference type="NCBI Taxonomy" id="173363"/>
    <lineage>
        <taxon>Bacteria</taxon>
        <taxon>Bacillati</taxon>
        <taxon>Actinomycetota</taxon>
        <taxon>Actinomycetes</taxon>
        <taxon>Micrococcales</taxon>
        <taxon>Dermabacteraceae</taxon>
        <taxon>Brachybacterium</taxon>
    </lineage>
</organism>
<keyword evidence="4 10" id="KW-1133">Transmembrane helix</keyword>
<evidence type="ECO:0000256" key="5">
    <source>
        <dbReference type="ARBA" id="ARBA00023136"/>
    </source>
</evidence>
<evidence type="ECO:0000256" key="1">
    <source>
        <dbReference type="ARBA" id="ARBA00004651"/>
    </source>
</evidence>
<sequence length="267" mass="27470">MTPSPTPPPHARRDDPRMQTVEMAALRLEDVTDGDTLGSGPVQARLTPRRVALLVAVGGAIGSLLRFVLAVLAPTVSTPTLVELPWSTLWANVLGCLALGVLTGALEVRPGRPWMQPLLGTGLCGGFTSASMVVLEGAAMIGADFPTQAFTYALLTVFVCLGAVVGGIFGGRRLAHRAAARSDHAGRGSSRTARDGAPATQIDSGVVPSAPDVVPGADDVVPGETHAERSTDGVASDAPRPEQGADDVEPDTSRSGQSAPRSPEEES</sequence>
<evidence type="ECO:0000256" key="8">
    <source>
        <dbReference type="ARBA" id="ARBA00035585"/>
    </source>
</evidence>
<comment type="function">
    <text evidence="9 10">Fluoride-specific ion channel. Important for reducing fluoride concentration in the cell, thus reducing its toxicity.</text>
</comment>
<evidence type="ECO:0000256" key="3">
    <source>
        <dbReference type="ARBA" id="ARBA00022692"/>
    </source>
</evidence>
<dbReference type="Pfam" id="PF02537">
    <property type="entry name" value="CRCB"/>
    <property type="match status" value="1"/>
</dbReference>
<protein>
    <recommendedName>
        <fullName evidence="10">Fluoride-specific ion channel FluC</fullName>
    </recommendedName>
</protein>
<feature type="binding site" evidence="10">
    <location>
        <position position="125"/>
    </location>
    <ligand>
        <name>Na(+)</name>
        <dbReference type="ChEBI" id="CHEBI:29101"/>
        <note>structural</note>
    </ligand>
</feature>
<dbReference type="Proteomes" id="UP000698222">
    <property type="component" value="Unassembled WGS sequence"/>
</dbReference>
<evidence type="ECO:0000256" key="6">
    <source>
        <dbReference type="ARBA" id="ARBA00023303"/>
    </source>
</evidence>
<evidence type="ECO:0000256" key="10">
    <source>
        <dbReference type="HAMAP-Rule" id="MF_00454"/>
    </source>
</evidence>
<proteinExistence type="inferred from homology"/>
<dbReference type="InterPro" id="IPR003691">
    <property type="entry name" value="FluC"/>
</dbReference>
<evidence type="ECO:0000256" key="2">
    <source>
        <dbReference type="ARBA" id="ARBA00022475"/>
    </source>
</evidence>
<feature type="compositionally biased region" description="Low complexity" evidence="11">
    <location>
        <begin position="203"/>
        <end position="222"/>
    </location>
</feature>
<comment type="activity regulation">
    <text evidence="10">Na(+) is not transported, but it plays an essential structural role and its presence is essential for fluoride channel function.</text>
</comment>
<evidence type="ECO:0000256" key="4">
    <source>
        <dbReference type="ARBA" id="ARBA00022989"/>
    </source>
</evidence>
<feature type="transmembrane region" description="Helical" evidence="10">
    <location>
        <begin position="51"/>
        <end position="72"/>
    </location>
</feature>
<comment type="similarity">
    <text evidence="7 10">Belongs to the fluoride channel Fluc/FEX (TC 1.A.43) family.</text>
</comment>
<keyword evidence="10" id="KW-0479">Metal-binding</keyword>
<comment type="caution">
    <text evidence="12">The sequence shown here is derived from an EMBL/GenBank/DDBJ whole genome shotgun (WGS) entry which is preliminary data.</text>
</comment>
<evidence type="ECO:0000313" key="13">
    <source>
        <dbReference type="Proteomes" id="UP000698222"/>
    </source>
</evidence>
<keyword evidence="2 10" id="KW-1003">Cell membrane</keyword>
<keyword evidence="10" id="KW-0406">Ion transport</keyword>
<keyword evidence="10" id="KW-0915">Sodium</keyword>
<keyword evidence="13" id="KW-1185">Reference proteome</keyword>
<comment type="catalytic activity">
    <reaction evidence="8">
        <text>fluoride(in) = fluoride(out)</text>
        <dbReference type="Rhea" id="RHEA:76159"/>
        <dbReference type="ChEBI" id="CHEBI:17051"/>
    </reaction>
    <physiologicalReaction direction="left-to-right" evidence="8">
        <dbReference type="Rhea" id="RHEA:76160"/>
    </physiologicalReaction>
</comment>